<sequence>MNISKINSFLIFVLISSLIFGPISYRWYKLNTICNDKNIVFSLLNPEEKCDNIIKKVVKDTLSYKFFWDYGFDKKRDEKIKELLDKYENENEGDIFDRDEIGF</sequence>
<gene>
    <name evidence="2" type="ORF">NEISICOT_01126</name>
</gene>
<protein>
    <submittedName>
        <fullName evidence="2">Uncharacterized protein</fullName>
    </submittedName>
</protein>
<evidence type="ECO:0000313" key="3">
    <source>
        <dbReference type="Proteomes" id="UP000005365"/>
    </source>
</evidence>
<evidence type="ECO:0000256" key="1">
    <source>
        <dbReference type="SAM" id="Phobius"/>
    </source>
</evidence>
<evidence type="ECO:0000313" key="2">
    <source>
        <dbReference type="EMBL" id="EET45131.1"/>
    </source>
</evidence>
<keyword evidence="1" id="KW-1133">Transmembrane helix</keyword>
<keyword evidence="1" id="KW-0812">Transmembrane</keyword>
<feature type="transmembrane region" description="Helical" evidence="1">
    <location>
        <begin position="6"/>
        <end position="28"/>
    </location>
</feature>
<dbReference type="AlphaFoldDB" id="C6M3H8"/>
<proteinExistence type="predicted"/>
<name>C6M3H8_NEISI</name>
<keyword evidence="1" id="KW-0472">Membrane</keyword>
<organism evidence="2 3">
    <name type="scientific">Neisseria sicca ATCC 29256</name>
    <dbReference type="NCBI Taxonomy" id="547045"/>
    <lineage>
        <taxon>Bacteria</taxon>
        <taxon>Pseudomonadati</taxon>
        <taxon>Pseudomonadota</taxon>
        <taxon>Betaproteobacteria</taxon>
        <taxon>Neisseriales</taxon>
        <taxon>Neisseriaceae</taxon>
        <taxon>Neisseria</taxon>
    </lineage>
</organism>
<comment type="caution">
    <text evidence="2">The sequence shown here is derived from an EMBL/GenBank/DDBJ whole genome shotgun (WGS) entry which is preliminary data.</text>
</comment>
<dbReference type="RefSeq" id="WP_003757169.1">
    <property type="nucleotide sequence ID" value="NZ_ACKO02000005.1"/>
</dbReference>
<reference evidence="2" key="1">
    <citation type="submission" date="2009-07" db="EMBL/GenBank/DDBJ databases">
        <authorList>
            <person name="Weinstock G."/>
            <person name="Sodergren E."/>
            <person name="Clifton S."/>
            <person name="Fulton L."/>
            <person name="Fulton B."/>
            <person name="Courtney L."/>
            <person name="Fronick C."/>
            <person name="Harrison M."/>
            <person name="Strong C."/>
            <person name="Farmer C."/>
            <person name="Delahaunty K."/>
            <person name="Markovic C."/>
            <person name="Hall O."/>
            <person name="Minx P."/>
            <person name="Tomlinson C."/>
            <person name="Mitreva M."/>
            <person name="Nelson J."/>
            <person name="Hou S."/>
            <person name="Wollam A."/>
            <person name="Pepin K.H."/>
            <person name="Johnson M."/>
            <person name="Bhonagiri V."/>
            <person name="Nash W.E."/>
            <person name="Warren W."/>
            <person name="Chinwalla A."/>
            <person name="Mardis E.R."/>
            <person name="Wilson R.K."/>
        </authorList>
    </citation>
    <scope>NUCLEOTIDE SEQUENCE [LARGE SCALE GENOMIC DNA]</scope>
    <source>
        <strain evidence="2">ATCC 29256</strain>
    </source>
</reference>
<dbReference type="Proteomes" id="UP000005365">
    <property type="component" value="Unassembled WGS sequence"/>
</dbReference>
<keyword evidence="3" id="KW-1185">Reference proteome</keyword>
<dbReference type="EMBL" id="ACKO02000005">
    <property type="protein sequence ID" value="EET45131.1"/>
    <property type="molecule type" value="Genomic_DNA"/>
</dbReference>
<accession>C6M3H8</accession>